<sequence>MSEVVGRIPDRGEIRALNGLSWEPWVLVTRVEPDDGNMLARFAVLDNMDDDALNPVPDSRVADLDASVGDLEWRQMIAAEIDENDEIDKRWCPVERLDVLGMPGVQGVSYDDLE</sequence>
<proteinExistence type="predicted"/>
<accession>M0A293</accession>
<name>M0A293_9EURY</name>
<dbReference type="PATRIC" id="fig|1230458.4.peg.2120"/>
<evidence type="ECO:0000313" key="2">
    <source>
        <dbReference type="Proteomes" id="UP000011648"/>
    </source>
</evidence>
<organism evidence="1 2">
    <name type="scientific">Natrialba taiwanensis DSM 12281</name>
    <dbReference type="NCBI Taxonomy" id="1230458"/>
    <lineage>
        <taxon>Archaea</taxon>
        <taxon>Methanobacteriati</taxon>
        <taxon>Methanobacteriota</taxon>
        <taxon>Stenosarchaea group</taxon>
        <taxon>Halobacteria</taxon>
        <taxon>Halobacteriales</taxon>
        <taxon>Natrialbaceae</taxon>
        <taxon>Natrialba</taxon>
    </lineage>
</organism>
<dbReference type="AlphaFoldDB" id="M0A293"/>
<protein>
    <submittedName>
        <fullName evidence="1">Uncharacterized protein</fullName>
    </submittedName>
</protein>
<dbReference type="STRING" id="1230458.C484_10536"/>
<reference evidence="1 2" key="1">
    <citation type="journal article" date="2014" name="PLoS Genet.">
        <title>Phylogenetically driven sequencing of extremely halophilic archaea reveals strategies for static and dynamic osmo-response.</title>
        <authorList>
            <person name="Becker E.A."/>
            <person name="Seitzer P.M."/>
            <person name="Tritt A."/>
            <person name="Larsen D."/>
            <person name="Krusor M."/>
            <person name="Yao A.I."/>
            <person name="Wu D."/>
            <person name="Madern D."/>
            <person name="Eisen J.A."/>
            <person name="Darling A.E."/>
            <person name="Facciotti M.T."/>
        </authorList>
    </citation>
    <scope>NUCLEOTIDE SEQUENCE [LARGE SCALE GENOMIC DNA]</scope>
    <source>
        <strain evidence="1 2">DSM 12281</strain>
    </source>
</reference>
<dbReference type="RefSeq" id="WP_006825860.1">
    <property type="nucleotide sequence ID" value="NZ_AOIL01000037.1"/>
</dbReference>
<evidence type="ECO:0000313" key="1">
    <source>
        <dbReference type="EMBL" id="ELY91458.1"/>
    </source>
</evidence>
<dbReference type="OrthoDB" id="375880at2157"/>
<dbReference type="EMBL" id="AOIL01000037">
    <property type="protein sequence ID" value="ELY91458.1"/>
    <property type="molecule type" value="Genomic_DNA"/>
</dbReference>
<gene>
    <name evidence="1" type="ORF">C484_10536</name>
</gene>
<comment type="caution">
    <text evidence="1">The sequence shown here is derived from an EMBL/GenBank/DDBJ whole genome shotgun (WGS) entry which is preliminary data.</text>
</comment>
<dbReference type="Proteomes" id="UP000011648">
    <property type="component" value="Unassembled WGS sequence"/>
</dbReference>
<keyword evidence="2" id="KW-1185">Reference proteome</keyword>